<name>A0A9P5RX89_9FUNG</name>
<reference evidence="1" key="1">
    <citation type="journal article" date="2020" name="Fungal Divers.">
        <title>Resolving the Mortierellaceae phylogeny through synthesis of multi-gene phylogenetics and phylogenomics.</title>
        <authorList>
            <person name="Vandepol N."/>
            <person name="Liber J."/>
            <person name="Desiro A."/>
            <person name="Na H."/>
            <person name="Kennedy M."/>
            <person name="Barry K."/>
            <person name="Grigoriev I.V."/>
            <person name="Miller A.N."/>
            <person name="O'Donnell K."/>
            <person name="Stajich J.E."/>
            <person name="Bonito G."/>
        </authorList>
    </citation>
    <scope>NUCLEOTIDE SEQUENCE</scope>
    <source>
        <strain evidence="1">NRRL 6426</strain>
    </source>
</reference>
<proteinExistence type="predicted"/>
<accession>A0A9P5RX89</accession>
<keyword evidence="2" id="KW-1185">Reference proteome</keyword>
<comment type="caution">
    <text evidence="1">The sequence shown here is derived from an EMBL/GenBank/DDBJ whole genome shotgun (WGS) entry which is preliminary data.</text>
</comment>
<sequence length="176" mass="18879">MSSAAQEFAVKSTVDTDFILPPFGQQTTLPGTGFSSKMSLKGLNGLSYISFAGRKAMDNSWDANKMLMFSFEVKHTNPSQVSIAVGDLSFSTFAGKKGNSRVGLGVAVMKDARLAPGDNLLQVTTTSKSSDDTAFFNTLKDNGYLMRLEGFADSSNNKVIADSFASVKTQFTLPML</sequence>
<dbReference type="AlphaFoldDB" id="A0A9P5RX89"/>
<evidence type="ECO:0000313" key="1">
    <source>
        <dbReference type="EMBL" id="KAF9149595.1"/>
    </source>
</evidence>
<protein>
    <submittedName>
        <fullName evidence="1">Uncharacterized protein</fullName>
    </submittedName>
</protein>
<dbReference type="EMBL" id="JAAAUQ010000510">
    <property type="protein sequence ID" value="KAF9149595.1"/>
    <property type="molecule type" value="Genomic_DNA"/>
</dbReference>
<organism evidence="1 2">
    <name type="scientific">Linnemannia schmuckeri</name>
    <dbReference type="NCBI Taxonomy" id="64567"/>
    <lineage>
        <taxon>Eukaryota</taxon>
        <taxon>Fungi</taxon>
        <taxon>Fungi incertae sedis</taxon>
        <taxon>Mucoromycota</taxon>
        <taxon>Mortierellomycotina</taxon>
        <taxon>Mortierellomycetes</taxon>
        <taxon>Mortierellales</taxon>
        <taxon>Mortierellaceae</taxon>
        <taxon>Linnemannia</taxon>
    </lineage>
</organism>
<dbReference type="OrthoDB" id="2394524at2759"/>
<evidence type="ECO:0000313" key="2">
    <source>
        <dbReference type="Proteomes" id="UP000748756"/>
    </source>
</evidence>
<gene>
    <name evidence="1" type="ORF">BG015_008616</name>
</gene>
<dbReference type="Proteomes" id="UP000748756">
    <property type="component" value="Unassembled WGS sequence"/>
</dbReference>